<organism evidence="2 3">
    <name type="scientific">Eleusine coracana subsp. coracana</name>
    <dbReference type="NCBI Taxonomy" id="191504"/>
    <lineage>
        <taxon>Eukaryota</taxon>
        <taxon>Viridiplantae</taxon>
        <taxon>Streptophyta</taxon>
        <taxon>Embryophyta</taxon>
        <taxon>Tracheophyta</taxon>
        <taxon>Spermatophyta</taxon>
        <taxon>Magnoliopsida</taxon>
        <taxon>Liliopsida</taxon>
        <taxon>Poales</taxon>
        <taxon>Poaceae</taxon>
        <taxon>PACMAD clade</taxon>
        <taxon>Chloridoideae</taxon>
        <taxon>Cynodonteae</taxon>
        <taxon>Eleusininae</taxon>
        <taxon>Eleusine</taxon>
    </lineage>
</organism>
<evidence type="ECO:0000313" key="3">
    <source>
        <dbReference type="Proteomes" id="UP001054889"/>
    </source>
</evidence>
<dbReference type="EMBL" id="BQKI01000079">
    <property type="protein sequence ID" value="GJN27081.1"/>
    <property type="molecule type" value="Genomic_DNA"/>
</dbReference>
<keyword evidence="3" id="KW-1185">Reference proteome</keyword>
<dbReference type="Proteomes" id="UP001054889">
    <property type="component" value="Unassembled WGS sequence"/>
</dbReference>
<gene>
    <name evidence="2" type="primary">gb15069</name>
    <name evidence="2" type="ORF">PR202_gb15069</name>
</gene>
<reference evidence="2" key="2">
    <citation type="submission" date="2021-12" db="EMBL/GenBank/DDBJ databases">
        <title>Resequencing data analysis of finger millet.</title>
        <authorList>
            <person name="Hatakeyama M."/>
            <person name="Aluri S."/>
            <person name="Balachadran M.T."/>
            <person name="Sivarajan S.R."/>
            <person name="Poveda L."/>
            <person name="Shimizu-Inatsugi R."/>
            <person name="Schlapbach R."/>
            <person name="Sreeman S.M."/>
            <person name="Shimizu K.K."/>
        </authorList>
    </citation>
    <scope>NUCLEOTIDE SEQUENCE</scope>
</reference>
<protein>
    <submittedName>
        <fullName evidence="2">Uncharacterized protein</fullName>
    </submittedName>
</protein>
<dbReference type="AlphaFoldDB" id="A0AAV5EWW3"/>
<evidence type="ECO:0000313" key="2">
    <source>
        <dbReference type="EMBL" id="GJN27081.1"/>
    </source>
</evidence>
<reference evidence="2" key="1">
    <citation type="journal article" date="2018" name="DNA Res.">
        <title>Multiple hybrid de novo genome assembly of finger millet, an orphan allotetraploid crop.</title>
        <authorList>
            <person name="Hatakeyama M."/>
            <person name="Aluri S."/>
            <person name="Balachadran M.T."/>
            <person name="Sivarajan S.R."/>
            <person name="Patrignani A."/>
            <person name="Gruter S."/>
            <person name="Poveda L."/>
            <person name="Shimizu-Inatsugi R."/>
            <person name="Baeten J."/>
            <person name="Francoijs K.J."/>
            <person name="Nataraja K.N."/>
            <person name="Reddy Y.A.N."/>
            <person name="Phadnis S."/>
            <person name="Ravikumar R.L."/>
            <person name="Schlapbach R."/>
            <person name="Sreeman S.M."/>
            <person name="Shimizu K.K."/>
        </authorList>
    </citation>
    <scope>NUCLEOTIDE SEQUENCE</scope>
</reference>
<evidence type="ECO:0000256" key="1">
    <source>
        <dbReference type="SAM" id="MobiDB-lite"/>
    </source>
</evidence>
<feature type="compositionally biased region" description="Low complexity" evidence="1">
    <location>
        <begin position="45"/>
        <end position="54"/>
    </location>
</feature>
<feature type="region of interest" description="Disordered" evidence="1">
    <location>
        <begin position="45"/>
        <end position="87"/>
    </location>
</feature>
<name>A0AAV5EWW3_ELECO</name>
<proteinExistence type="predicted"/>
<comment type="caution">
    <text evidence="2">The sequence shown here is derived from an EMBL/GenBank/DDBJ whole genome shotgun (WGS) entry which is preliminary data.</text>
</comment>
<accession>A0AAV5EWW3</accession>
<sequence>MEGAWRKVRRALGQRLCAKAPAVGGSERRRLSGAGSCRRRDAAVTVTAASAGDSRTSTPAGALRRSKSSARSASSSSKHKEAFDSLNLGSSKTAQISSYPEYKAVPQSSSLHGFDILIHLKAPTASSDNLVNENSEIIKPSSY</sequence>